<comment type="caution">
    <text evidence="2">The sequence shown here is derived from an EMBL/GenBank/DDBJ whole genome shotgun (WGS) entry which is preliminary data.</text>
</comment>
<dbReference type="Proteomes" id="UP001209878">
    <property type="component" value="Unassembled WGS sequence"/>
</dbReference>
<evidence type="ECO:0000256" key="1">
    <source>
        <dbReference type="SAM" id="Phobius"/>
    </source>
</evidence>
<reference evidence="2" key="1">
    <citation type="journal article" date="2023" name="Mol. Biol. Evol.">
        <title>Third-Generation Sequencing Reveals the Adaptive Role of the Epigenome in Three Deep-Sea Polychaetes.</title>
        <authorList>
            <person name="Perez M."/>
            <person name="Aroh O."/>
            <person name="Sun Y."/>
            <person name="Lan Y."/>
            <person name="Juniper S.K."/>
            <person name="Young C.R."/>
            <person name="Angers B."/>
            <person name="Qian P.Y."/>
        </authorList>
    </citation>
    <scope>NUCLEOTIDE SEQUENCE</scope>
    <source>
        <strain evidence="2">R07B-5</strain>
    </source>
</reference>
<dbReference type="EMBL" id="JAODUO010000783">
    <property type="protein sequence ID" value="KAK2174687.1"/>
    <property type="molecule type" value="Genomic_DNA"/>
</dbReference>
<keyword evidence="3" id="KW-1185">Reference proteome</keyword>
<dbReference type="AlphaFoldDB" id="A0AAD9KNN9"/>
<dbReference type="Gene3D" id="1.20.1070.10">
    <property type="entry name" value="Rhodopsin 7-helix transmembrane proteins"/>
    <property type="match status" value="1"/>
</dbReference>
<dbReference type="SUPFAM" id="SSF81321">
    <property type="entry name" value="Family A G protein-coupled receptor-like"/>
    <property type="match status" value="1"/>
</dbReference>
<keyword evidence="1" id="KW-0812">Transmembrane</keyword>
<sequence length="131" mass="14396">MVVSRPLTPSSGRLDIISVVSARHYDIAQMIEMASPTESALQGDKLVFVYTTPSYMKYGGSCGLCRWERESVIFSGCLFTFIVLSNLAVLLSIAVSKRRKSRTNFFIMHLALAGTCSRVSTALQQHSVVSV</sequence>
<gene>
    <name evidence="2" type="ORF">NP493_785g01030</name>
</gene>
<organism evidence="2 3">
    <name type="scientific">Ridgeia piscesae</name>
    <name type="common">Tubeworm</name>
    <dbReference type="NCBI Taxonomy" id="27915"/>
    <lineage>
        <taxon>Eukaryota</taxon>
        <taxon>Metazoa</taxon>
        <taxon>Spiralia</taxon>
        <taxon>Lophotrochozoa</taxon>
        <taxon>Annelida</taxon>
        <taxon>Polychaeta</taxon>
        <taxon>Sedentaria</taxon>
        <taxon>Canalipalpata</taxon>
        <taxon>Sabellida</taxon>
        <taxon>Siboglinidae</taxon>
        <taxon>Ridgeia</taxon>
    </lineage>
</organism>
<evidence type="ECO:0000313" key="3">
    <source>
        <dbReference type="Proteomes" id="UP001209878"/>
    </source>
</evidence>
<keyword evidence="1" id="KW-1133">Transmembrane helix</keyword>
<proteinExistence type="predicted"/>
<protein>
    <submittedName>
        <fullName evidence="2">Uncharacterized protein</fullName>
    </submittedName>
</protein>
<name>A0AAD9KNN9_RIDPI</name>
<keyword evidence="1" id="KW-0472">Membrane</keyword>
<evidence type="ECO:0000313" key="2">
    <source>
        <dbReference type="EMBL" id="KAK2174687.1"/>
    </source>
</evidence>
<accession>A0AAD9KNN9</accession>
<feature type="transmembrane region" description="Helical" evidence="1">
    <location>
        <begin position="73"/>
        <end position="95"/>
    </location>
</feature>